<organism evidence="2 3">
    <name type="scientific">Rhodosorus marinus</name>
    <dbReference type="NCBI Taxonomy" id="101924"/>
    <lineage>
        <taxon>Eukaryota</taxon>
        <taxon>Rhodophyta</taxon>
        <taxon>Stylonematophyceae</taxon>
        <taxon>Stylonematales</taxon>
        <taxon>Stylonemataceae</taxon>
        <taxon>Rhodosorus</taxon>
    </lineage>
</organism>
<dbReference type="Proteomes" id="UP001157974">
    <property type="component" value="Unassembled WGS sequence"/>
</dbReference>
<keyword evidence="3" id="KW-1185">Reference proteome</keyword>
<dbReference type="EMBL" id="JAMWBK010000006">
    <property type="protein sequence ID" value="KAJ8904247.1"/>
    <property type="molecule type" value="Genomic_DNA"/>
</dbReference>
<keyword evidence="1" id="KW-0812">Transmembrane</keyword>
<proteinExistence type="predicted"/>
<sequence length="76" mass="8817">MGGGSDDPYPWRRLMADPRKPYCGFEVYVPHRKEMMLARSVGAFMSFFVCWRLYDTGLYDLGFKTVIIDDPPGDHH</sequence>
<evidence type="ECO:0000313" key="3">
    <source>
        <dbReference type="Proteomes" id="UP001157974"/>
    </source>
</evidence>
<evidence type="ECO:0000313" key="2">
    <source>
        <dbReference type="EMBL" id="KAJ8904247.1"/>
    </source>
</evidence>
<reference evidence="2 3" key="1">
    <citation type="journal article" date="2023" name="Nat. Commun.">
        <title>Origin of minicircular mitochondrial genomes in red algae.</title>
        <authorList>
            <person name="Lee Y."/>
            <person name="Cho C.H."/>
            <person name="Lee Y.M."/>
            <person name="Park S.I."/>
            <person name="Yang J.H."/>
            <person name="West J.A."/>
            <person name="Bhattacharya D."/>
            <person name="Yoon H.S."/>
        </authorList>
    </citation>
    <scope>NUCLEOTIDE SEQUENCE [LARGE SCALE GENOMIC DNA]</scope>
    <source>
        <strain evidence="2 3">CCMP1338</strain>
        <tissue evidence="2">Whole cell</tissue>
    </source>
</reference>
<dbReference type="AlphaFoldDB" id="A0AAV8USI9"/>
<evidence type="ECO:0000256" key="1">
    <source>
        <dbReference type="SAM" id="Phobius"/>
    </source>
</evidence>
<feature type="transmembrane region" description="Helical" evidence="1">
    <location>
        <begin position="36"/>
        <end position="54"/>
    </location>
</feature>
<gene>
    <name evidence="2" type="ORF">NDN08_000771</name>
</gene>
<keyword evidence="1" id="KW-0472">Membrane</keyword>
<accession>A0AAV8USI9</accession>
<comment type="caution">
    <text evidence="2">The sequence shown here is derived from an EMBL/GenBank/DDBJ whole genome shotgun (WGS) entry which is preliminary data.</text>
</comment>
<keyword evidence="1" id="KW-1133">Transmembrane helix</keyword>
<name>A0AAV8USI9_9RHOD</name>
<protein>
    <submittedName>
        <fullName evidence="2">Uncharacterized protein</fullName>
    </submittedName>
</protein>